<dbReference type="GO" id="GO:0046872">
    <property type="term" value="F:metal ion binding"/>
    <property type="evidence" value="ECO:0007669"/>
    <property type="project" value="InterPro"/>
</dbReference>
<feature type="non-terminal residue" evidence="1">
    <location>
        <position position="1"/>
    </location>
</feature>
<gene>
    <name evidence="1" type="ORF">MNBD_BACTEROID04-1769</name>
</gene>
<dbReference type="PANTHER" id="PTHR48101">
    <property type="entry name" value="METHYLMALONYL-COA MUTASE, MITOCHONDRIAL-RELATED"/>
    <property type="match status" value="1"/>
</dbReference>
<dbReference type="AlphaFoldDB" id="A0A3B0UKG7"/>
<dbReference type="SUPFAM" id="SSF52242">
    <property type="entry name" value="Cobalamin (vitamin B12)-binding domain"/>
    <property type="match status" value="1"/>
</dbReference>
<reference evidence="1" key="1">
    <citation type="submission" date="2018-06" db="EMBL/GenBank/DDBJ databases">
        <authorList>
            <person name="Zhirakovskaya E."/>
        </authorList>
    </citation>
    <scope>NUCLEOTIDE SEQUENCE</scope>
</reference>
<dbReference type="GO" id="GO:0019678">
    <property type="term" value="P:propionate metabolic process, methylmalonyl pathway"/>
    <property type="evidence" value="ECO:0007669"/>
    <property type="project" value="TreeGrafter"/>
</dbReference>
<dbReference type="GO" id="GO:0004494">
    <property type="term" value="F:methylmalonyl-CoA mutase activity"/>
    <property type="evidence" value="ECO:0007669"/>
    <property type="project" value="UniProtKB-EC"/>
</dbReference>
<evidence type="ECO:0000313" key="1">
    <source>
        <dbReference type="EMBL" id="VAW25847.1"/>
    </source>
</evidence>
<sequence length="57" mass="6107">LKNYKREDILVIAGGVIPAQDYQFLFDAGVVGIYGPGTKISKAAIDILNILIDSVAE</sequence>
<dbReference type="Gene3D" id="3.40.50.280">
    <property type="entry name" value="Cobalamin-binding domain"/>
    <property type="match status" value="1"/>
</dbReference>
<keyword evidence="1" id="KW-0413">Isomerase</keyword>
<dbReference type="InterPro" id="IPR036724">
    <property type="entry name" value="Cobalamin-bd_sf"/>
</dbReference>
<dbReference type="EMBL" id="UOER01000515">
    <property type="protein sequence ID" value="VAW25847.1"/>
    <property type="molecule type" value="Genomic_DNA"/>
</dbReference>
<dbReference type="GO" id="GO:0031419">
    <property type="term" value="F:cobalamin binding"/>
    <property type="evidence" value="ECO:0007669"/>
    <property type="project" value="InterPro"/>
</dbReference>
<dbReference type="EC" id="5.4.99.2" evidence="1"/>
<dbReference type="GO" id="GO:0005737">
    <property type="term" value="C:cytoplasm"/>
    <property type="evidence" value="ECO:0007669"/>
    <property type="project" value="TreeGrafter"/>
</dbReference>
<organism evidence="1">
    <name type="scientific">hydrothermal vent metagenome</name>
    <dbReference type="NCBI Taxonomy" id="652676"/>
    <lineage>
        <taxon>unclassified sequences</taxon>
        <taxon>metagenomes</taxon>
        <taxon>ecological metagenomes</taxon>
    </lineage>
</organism>
<dbReference type="PANTHER" id="PTHR48101:SF4">
    <property type="entry name" value="METHYLMALONYL-COA MUTASE, MITOCHONDRIAL"/>
    <property type="match status" value="1"/>
</dbReference>
<proteinExistence type="predicted"/>
<accession>A0A3B0UKG7</accession>
<protein>
    <submittedName>
        <fullName evidence="1">Methylmalonyl-CoA mutase large subunit, MutB</fullName>
        <ecNumber evidence="1">5.4.99.2</ecNumber>
    </submittedName>
</protein>
<name>A0A3B0UKG7_9ZZZZ</name>